<feature type="domain" description="C2H2-type" evidence="9">
    <location>
        <begin position="179"/>
        <end position="203"/>
    </location>
</feature>
<keyword evidence="5" id="KW-0862">Zinc</keyword>
<evidence type="ECO:0000256" key="5">
    <source>
        <dbReference type="ARBA" id="ARBA00022833"/>
    </source>
</evidence>
<evidence type="ECO:0000259" key="9">
    <source>
        <dbReference type="PROSITE" id="PS50157"/>
    </source>
</evidence>
<name>A0ABR3GBZ0_9PEZI</name>
<organism evidence="10 11">
    <name type="scientific">Discina gigas</name>
    <dbReference type="NCBI Taxonomy" id="1032678"/>
    <lineage>
        <taxon>Eukaryota</taxon>
        <taxon>Fungi</taxon>
        <taxon>Dikarya</taxon>
        <taxon>Ascomycota</taxon>
        <taxon>Pezizomycotina</taxon>
        <taxon>Pezizomycetes</taxon>
        <taxon>Pezizales</taxon>
        <taxon>Discinaceae</taxon>
        <taxon>Discina</taxon>
    </lineage>
</organism>
<feature type="domain" description="C2H2-type" evidence="9">
    <location>
        <begin position="28"/>
        <end position="57"/>
    </location>
</feature>
<dbReference type="PANTHER" id="PTHR16515:SF49">
    <property type="entry name" value="GASTRULA ZINC FINGER PROTEIN XLCGF49.1-LIKE-RELATED"/>
    <property type="match status" value="1"/>
</dbReference>
<dbReference type="PROSITE" id="PS50157">
    <property type="entry name" value="ZINC_FINGER_C2H2_2"/>
    <property type="match status" value="4"/>
</dbReference>
<dbReference type="Pfam" id="PF12874">
    <property type="entry name" value="zf-met"/>
    <property type="match status" value="2"/>
</dbReference>
<dbReference type="SMART" id="SM00355">
    <property type="entry name" value="ZnF_C2H2"/>
    <property type="match status" value="5"/>
</dbReference>
<protein>
    <recommendedName>
        <fullName evidence="9">C2H2-type domain-containing protein</fullName>
    </recommendedName>
</protein>
<keyword evidence="4 7" id="KW-0863">Zinc-finger</keyword>
<proteinExistence type="predicted"/>
<keyword evidence="11" id="KW-1185">Reference proteome</keyword>
<keyword evidence="3" id="KW-0677">Repeat</keyword>
<keyword evidence="2" id="KW-0479">Metal-binding</keyword>
<feature type="region of interest" description="Disordered" evidence="8">
    <location>
        <begin position="98"/>
        <end position="134"/>
    </location>
</feature>
<evidence type="ECO:0000313" key="11">
    <source>
        <dbReference type="Proteomes" id="UP001447188"/>
    </source>
</evidence>
<feature type="domain" description="C2H2-type" evidence="9">
    <location>
        <begin position="135"/>
        <end position="163"/>
    </location>
</feature>
<evidence type="ECO:0000256" key="2">
    <source>
        <dbReference type="ARBA" id="ARBA00022723"/>
    </source>
</evidence>
<evidence type="ECO:0000256" key="3">
    <source>
        <dbReference type="ARBA" id="ARBA00022737"/>
    </source>
</evidence>
<dbReference type="PANTHER" id="PTHR16515">
    <property type="entry name" value="PR DOMAIN ZINC FINGER PROTEIN"/>
    <property type="match status" value="1"/>
</dbReference>
<keyword evidence="6" id="KW-0539">Nucleus</keyword>
<sequence>MTICCGSYFSSEENLLKHLSSASHFTGTSCPRCRMRFQTRRLLAGHLLDFIHLPPRPLSQFTCNRCSRPCVDQKHFVYDQGLQHFRCDLCYSDPASEENSAPARQAPQSLAPPLQPREVQHAISHQSERRSPRPFRCDPCNRQFNSHHALAQHRSAIHARNPIPGPVARATEIPDAPRYTCKACRRTFVNQYALDQHSVSNAHPENIVSQRPRYMCSECGALFRTRDLLILHAAEHVHQRQRRRR</sequence>
<dbReference type="InterPro" id="IPR036236">
    <property type="entry name" value="Znf_C2H2_sf"/>
</dbReference>
<comment type="caution">
    <text evidence="10">The sequence shown here is derived from an EMBL/GenBank/DDBJ whole genome shotgun (WGS) entry which is preliminary data.</text>
</comment>
<evidence type="ECO:0000256" key="4">
    <source>
        <dbReference type="ARBA" id="ARBA00022771"/>
    </source>
</evidence>
<evidence type="ECO:0000256" key="7">
    <source>
        <dbReference type="PROSITE-ProRule" id="PRU00042"/>
    </source>
</evidence>
<dbReference type="SUPFAM" id="SSF57667">
    <property type="entry name" value="beta-beta-alpha zinc fingers"/>
    <property type="match status" value="2"/>
</dbReference>
<dbReference type="PROSITE" id="PS00028">
    <property type="entry name" value="ZINC_FINGER_C2H2_1"/>
    <property type="match status" value="4"/>
</dbReference>
<evidence type="ECO:0000256" key="6">
    <source>
        <dbReference type="ARBA" id="ARBA00023242"/>
    </source>
</evidence>
<accession>A0ABR3GBZ0</accession>
<dbReference type="Gene3D" id="3.30.160.60">
    <property type="entry name" value="Classic Zinc Finger"/>
    <property type="match status" value="2"/>
</dbReference>
<dbReference type="Proteomes" id="UP001447188">
    <property type="component" value="Unassembled WGS sequence"/>
</dbReference>
<dbReference type="EMBL" id="JBBBZM010000131">
    <property type="protein sequence ID" value="KAL0633280.1"/>
    <property type="molecule type" value="Genomic_DNA"/>
</dbReference>
<comment type="subcellular location">
    <subcellularLocation>
        <location evidence="1">Nucleus</location>
    </subcellularLocation>
</comment>
<evidence type="ECO:0000256" key="8">
    <source>
        <dbReference type="SAM" id="MobiDB-lite"/>
    </source>
</evidence>
<feature type="domain" description="C2H2-type" evidence="9">
    <location>
        <begin position="214"/>
        <end position="243"/>
    </location>
</feature>
<dbReference type="InterPro" id="IPR013087">
    <property type="entry name" value="Znf_C2H2_type"/>
</dbReference>
<evidence type="ECO:0000313" key="10">
    <source>
        <dbReference type="EMBL" id="KAL0633280.1"/>
    </source>
</evidence>
<feature type="compositionally biased region" description="Low complexity" evidence="8">
    <location>
        <begin position="100"/>
        <end position="112"/>
    </location>
</feature>
<evidence type="ECO:0000256" key="1">
    <source>
        <dbReference type="ARBA" id="ARBA00004123"/>
    </source>
</evidence>
<reference evidence="10 11" key="1">
    <citation type="submission" date="2024-02" db="EMBL/GenBank/DDBJ databases">
        <title>Discinaceae phylogenomics.</title>
        <authorList>
            <person name="Dirks A.C."/>
            <person name="James T.Y."/>
        </authorList>
    </citation>
    <scope>NUCLEOTIDE SEQUENCE [LARGE SCALE GENOMIC DNA]</scope>
    <source>
        <strain evidence="10 11">ACD0624</strain>
    </source>
</reference>
<dbReference type="InterPro" id="IPR050331">
    <property type="entry name" value="Zinc_finger"/>
</dbReference>
<gene>
    <name evidence="10" type="ORF">Q9L58_007833</name>
</gene>